<evidence type="ECO:0000256" key="8">
    <source>
        <dbReference type="ARBA" id="ARBA00031423"/>
    </source>
</evidence>
<dbReference type="Pfam" id="PF02446">
    <property type="entry name" value="Glyco_hydro_77"/>
    <property type="match status" value="1"/>
</dbReference>
<evidence type="ECO:0000256" key="3">
    <source>
        <dbReference type="ARBA" id="ARBA00012560"/>
    </source>
</evidence>
<evidence type="ECO:0000256" key="1">
    <source>
        <dbReference type="ARBA" id="ARBA00000439"/>
    </source>
</evidence>
<keyword evidence="12" id="KW-1185">Reference proteome</keyword>
<evidence type="ECO:0000256" key="5">
    <source>
        <dbReference type="ARBA" id="ARBA00022676"/>
    </source>
</evidence>
<evidence type="ECO:0000256" key="2">
    <source>
        <dbReference type="ARBA" id="ARBA00005684"/>
    </source>
</evidence>
<dbReference type="AlphaFoldDB" id="A0A4Y9VTP7"/>
<keyword evidence="6 10" id="KW-0808">Transferase</keyword>
<name>A0A4Y9VTP7_9PROT</name>
<organism evidence="11 12">
    <name type="scientific">Methylotenera oryzisoli</name>
    <dbReference type="NCBI Taxonomy" id="2080758"/>
    <lineage>
        <taxon>Bacteria</taxon>
        <taxon>Pseudomonadati</taxon>
        <taxon>Pseudomonadota</taxon>
        <taxon>Betaproteobacteria</taxon>
        <taxon>Nitrosomonadales</taxon>
        <taxon>Methylophilaceae</taxon>
        <taxon>Methylotenera</taxon>
    </lineage>
</organism>
<keyword evidence="5 10" id="KW-0328">Glycosyltransferase</keyword>
<evidence type="ECO:0000256" key="9">
    <source>
        <dbReference type="ARBA" id="ARBA00031501"/>
    </source>
</evidence>
<protein>
    <recommendedName>
        <fullName evidence="4 10">4-alpha-glucanotransferase</fullName>
        <ecNumber evidence="3 10">2.4.1.25</ecNumber>
    </recommendedName>
    <alternativeName>
        <fullName evidence="8 10">Amylomaltase</fullName>
    </alternativeName>
    <alternativeName>
        <fullName evidence="9 10">Disproportionating enzyme</fullName>
    </alternativeName>
</protein>
<sequence>MTLQTQASLLNQRQAGVLLHISSLPSAFYTGDLGVESYRFVDFLNEIGAKVWQTLPINMPHADNSPYQCLSAHAGNPDFISLESLQAQGLLTKEDCAGLITSKLDLLNQAYLNFSQQSQNLPEYKKLHQAFTRFCKKQASWLDDFSLFLALRHHFNQAGWNHWPEPYKNRDKKTLKQVQVELAHEIAVVKFTQFVFFSQWIALKAYAAEKKIALFGDIPIFVAYDSADVWAHSDLFKLNADKTVSVVAGVPPDYFSETGQRWGNPHYNWDAMQRDGFAWWISRMATQSELFDIVRIDHFRGLEAAWEIPATEDTAINGEWVLAPGDALLAAIKQALPEINLVAEDLGIITIEVDALRKKYHLPGMKILQFAFSGASDNPYLPENISENSVVYTGTHDNDTTLSWYSNLDDYQRGNLHGYIAATHSEDYAPNMPNDLIDMALETKALLAIVPMQDILQLNGHHRMNTPGTISGNWHWRFSWQQLTPQQKNSIRVAIARTGR</sequence>
<dbReference type="OrthoDB" id="9761577at2"/>
<dbReference type="Proteomes" id="UP000297706">
    <property type="component" value="Unassembled WGS sequence"/>
</dbReference>
<evidence type="ECO:0000256" key="4">
    <source>
        <dbReference type="ARBA" id="ARBA00020295"/>
    </source>
</evidence>
<evidence type="ECO:0000256" key="6">
    <source>
        <dbReference type="ARBA" id="ARBA00022679"/>
    </source>
</evidence>
<dbReference type="NCBIfam" id="TIGR00217">
    <property type="entry name" value="malQ"/>
    <property type="match status" value="1"/>
</dbReference>
<dbReference type="InterPro" id="IPR017853">
    <property type="entry name" value="GH"/>
</dbReference>
<evidence type="ECO:0000313" key="11">
    <source>
        <dbReference type="EMBL" id="TFW71859.1"/>
    </source>
</evidence>
<evidence type="ECO:0000313" key="12">
    <source>
        <dbReference type="Proteomes" id="UP000297706"/>
    </source>
</evidence>
<dbReference type="NCBIfam" id="NF011079">
    <property type="entry name" value="PRK14508.1-2"/>
    <property type="match status" value="1"/>
</dbReference>
<dbReference type="EMBL" id="PQVH01000008">
    <property type="protein sequence ID" value="TFW71859.1"/>
    <property type="molecule type" value="Genomic_DNA"/>
</dbReference>
<dbReference type="GO" id="GO:0005975">
    <property type="term" value="P:carbohydrate metabolic process"/>
    <property type="evidence" value="ECO:0007669"/>
    <property type="project" value="InterPro"/>
</dbReference>
<dbReference type="PANTHER" id="PTHR32438:SF5">
    <property type="entry name" value="4-ALPHA-GLUCANOTRANSFERASE DPE1, CHLOROPLASTIC_AMYLOPLASTIC"/>
    <property type="match status" value="1"/>
</dbReference>
<keyword evidence="7 10" id="KW-0119">Carbohydrate metabolism</keyword>
<comment type="similarity">
    <text evidence="2 10">Belongs to the disproportionating enzyme family.</text>
</comment>
<proteinExistence type="inferred from homology"/>
<dbReference type="EC" id="2.4.1.25" evidence="3 10"/>
<dbReference type="RefSeq" id="WP_135277625.1">
    <property type="nucleotide sequence ID" value="NZ_PQVH01000008.1"/>
</dbReference>
<comment type="caution">
    <text evidence="11">The sequence shown here is derived from an EMBL/GenBank/DDBJ whole genome shotgun (WGS) entry which is preliminary data.</text>
</comment>
<accession>A0A4Y9VTP7</accession>
<dbReference type="SUPFAM" id="SSF51445">
    <property type="entry name" value="(Trans)glycosidases"/>
    <property type="match status" value="1"/>
</dbReference>
<evidence type="ECO:0000256" key="7">
    <source>
        <dbReference type="ARBA" id="ARBA00023277"/>
    </source>
</evidence>
<dbReference type="GO" id="GO:0004134">
    <property type="term" value="F:4-alpha-glucanotransferase activity"/>
    <property type="evidence" value="ECO:0007669"/>
    <property type="project" value="UniProtKB-EC"/>
</dbReference>
<dbReference type="NCBIfam" id="NF011080">
    <property type="entry name" value="PRK14508.1-3"/>
    <property type="match status" value="1"/>
</dbReference>
<dbReference type="PANTHER" id="PTHR32438">
    <property type="entry name" value="4-ALPHA-GLUCANOTRANSFERASE DPE1, CHLOROPLASTIC/AMYLOPLASTIC"/>
    <property type="match status" value="1"/>
</dbReference>
<dbReference type="InterPro" id="IPR003385">
    <property type="entry name" value="Glyco_hydro_77"/>
</dbReference>
<gene>
    <name evidence="11" type="primary">malQ</name>
    <name evidence="11" type="ORF">C3Y98_07195</name>
</gene>
<reference evidence="11 12" key="1">
    <citation type="submission" date="2018-02" db="EMBL/GenBank/DDBJ databases">
        <title>A novel lanthanide dependent methylotroph, Methylotenera sp. La3113.</title>
        <authorList>
            <person name="Lv H."/>
            <person name="Tani A."/>
        </authorList>
    </citation>
    <scope>NUCLEOTIDE SEQUENCE [LARGE SCALE GENOMIC DNA]</scope>
    <source>
        <strain evidence="11 12">La3113</strain>
    </source>
</reference>
<comment type="catalytic activity">
    <reaction evidence="1 10">
        <text>Transfers a segment of a (1-&gt;4)-alpha-D-glucan to a new position in an acceptor, which may be glucose or a (1-&gt;4)-alpha-D-glucan.</text>
        <dbReference type="EC" id="2.4.1.25"/>
    </reaction>
</comment>
<evidence type="ECO:0000256" key="10">
    <source>
        <dbReference type="RuleBase" id="RU361207"/>
    </source>
</evidence>
<dbReference type="Gene3D" id="3.20.20.80">
    <property type="entry name" value="Glycosidases"/>
    <property type="match status" value="1"/>
</dbReference>